<evidence type="ECO:0000256" key="5">
    <source>
        <dbReference type="ARBA" id="ARBA00023242"/>
    </source>
</evidence>
<organism evidence="7 8">
    <name type="scientific">Panaeolus cyanescens</name>
    <dbReference type="NCBI Taxonomy" id="181874"/>
    <lineage>
        <taxon>Eukaryota</taxon>
        <taxon>Fungi</taxon>
        <taxon>Dikarya</taxon>
        <taxon>Basidiomycota</taxon>
        <taxon>Agaricomycotina</taxon>
        <taxon>Agaricomycetes</taxon>
        <taxon>Agaricomycetidae</taxon>
        <taxon>Agaricales</taxon>
        <taxon>Agaricineae</taxon>
        <taxon>Galeropsidaceae</taxon>
        <taxon>Panaeolus</taxon>
    </lineage>
</organism>
<dbReference type="OrthoDB" id="2016913at2759"/>
<sequence>LIQRAYSNPVGVTPEEVKRFQQDLFDIQKRNEAWGLVIPLLNHPDQNVQFFGAHTAQVKIARDWDAFPHEHYESLRDLMVQLTAHSVMQGLPKFILRKLFVAISSLALKLAPGHPSRWPSWILSCVSTFNEKGVSADHIHDFLAIVAEEVAHADLLGISKVQMHQSLIDAAPMVVQAITSTISQPIGTLPTSHFTAALKNLQAWLVNMTGSELTPLIPLLISLLDPSFSDDSIFIAASDALQEITAKSPLSDGAGTKTLTEPLMIWLDVVGNEIMQHALKTEDYSPIFHSLCKLVVALGDHSTSYIALNIASDKTVVGGTSNGINGAAAANVTTKGHLVQNFLRLLLQYTGLPGYFGVDEEESEMTLAFWYLLQEALWSTDWYDEEEEGYEDITTGTAAHPVNGGVDQADREKSFIMAKAVYTELVVVLRRKVAFPPVGSGWSRDQVEKFQVYRRDVGDILVNAYYVLRGDMLEYFIKDIADRLATRQESDGWQEIEATLHCIMSIQEAVDMEKANLSRLFSPEILGRLPFTGRSRVRRTALGLIGAYSSWFSSQPHPPVGSTQPNLLLTVLSYVVSALPDPALSLPSAIALRNLCEANRTELALHIAAFGELHAGLGSVPDTEKSKVLQSISSVIQAMPVEQEIPAIEAVINPIVQKLYEALQNSTTLPDEARASTIMHLETLSGVAKGLTRTVEGMTVLEDDTDPAVQAEIEKINIARADPRAVKLRDAIFSVVRGIAEIWGVDTGVSMALSDLFKSITSLPSDITIISLPAGPLLELVCLSAQRQLTAAWISLAGILIGQLNPPPMGLNLNMKSGPTPEAENTVRATLPVLLRCSLEVLGGEGGMDENPDIVQSFFVCMERVAQDFTSAFYTLPPGLFDALIQCATKALSLQERYSLVYACTFLCALINRTCVIDELSAQKVMLFNNHGRALMQAILEGFAGVAPRSAVQNLIEILGVLLVRVPPGGGVGQGIEGIRGGAAGWMREILLSESFYPSKAGLDAKEKFIKAVVGSRTLKKTREAAQQFTLVARGLEGSNFGYSSVTM</sequence>
<evidence type="ECO:0000259" key="6">
    <source>
        <dbReference type="Pfam" id="PF08389"/>
    </source>
</evidence>
<accession>A0A409YIR3</accession>
<dbReference type="InterPro" id="IPR011989">
    <property type="entry name" value="ARM-like"/>
</dbReference>
<feature type="domain" description="Exportin-1/Importin-beta-like" evidence="6">
    <location>
        <begin position="92"/>
        <end position="239"/>
    </location>
</feature>
<dbReference type="GO" id="GO:0006606">
    <property type="term" value="P:protein import into nucleus"/>
    <property type="evidence" value="ECO:0007669"/>
    <property type="project" value="TreeGrafter"/>
</dbReference>
<evidence type="ECO:0000256" key="1">
    <source>
        <dbReference type="ARBA" id="ARBA00004123"/>
    </source>
</evidence>
<evidence type="ECO:0000256" key="3">
    <source>
        <dbReference type="ARBA" id="ARBA00022448"/>
    </source>
</evidence>
<keyword evidence="5" id="KW-0539">Nucleus</keyword>
<gene>
    <name evidence="7" type="ORF">CVT24_002281</name>
</gene>
<dbReference type="SUPFAM" id="SSF48371">
    <property type="entry name" value="ARM repeat"/>
    <property type="match status" value="1"/>
</dbReference>
<proteinExistence type="inferred from homology"/>
<dbReference type="EMBL" id="NHTK01001131">
    <property type="protein sequence ID" value="PPR02897.1"/>
    <property type="molecule type" value="Genomic_DNA"/>
</dbReference>
<feature type="non-terminal residue" evidence="7">
    <location>
        <position position="1"/>
    </location>
</feature>
<evidence type="ECO:0000313" key="8">
    <source>
        <dbReference type="Proteomes" id="UP000284842"/>
    </source>
</evidence>
<dbReference type="Proteomes" id="UP000284842">
    <property type="component" value="Unassembled WGS sequence"/>
</dbReference>
<dbReference type="AlphaFoldDB" id="A0A409YIR3"/>
<dbReference type="Gene3D" id="1.25.10.10">
    <property type="entry name" value="Leucine-rich Repeat Variant"/>
    <property type="match status" value="1"/>
</dbReference>
<dbReference type="Pfam" id="PF18806">
    <property type="entry name" value="Importin_rep_3"/>
    <property type="match status" value="1"/>
</dbReference>
<comment type="similarity">
    <text evidence="2">Belongs to the importin beta family.</text>
</comment>
<keyword evidence="8" id="KW-1185">Reference proteome</keyword>
<reference evidence="7 8" key="1">
    <citation type="journal article" date="2018" name="Evol. Lett.">
        <title>Horizontal gene cluster transfer increased hallucinogenic mushroom diversity.</title>
        <authorList>
            <person name="Reynolds H.T."/>
            <person name="Vijayakumar V."/>
            <person name="Gluck-Thaler E."/>
            <person name="Korotkin H.B."/>
            <person name="Matheny P.B."/>
            <person name="Slot J.C."/>
        </authorList>
    </citation>
    <scope>NUCLEOTIDE SEQUENCE [LARGE SCALE GENOMIC DNA]</scope>
    <source>
        <strain evidence="7 8">2629</strain>
    </source>
</reference>
<dbReference type="GO" id="GO:0005634">
    <property type="term" value="C:nucleus"/>
    <property type="evidence" value="ECO:0007669"/>
    <property type="project" value="UniProtKB-SubCell"/>
</dbReference>
<evidence type="ECO:0000256" key="2">
    <source>
        <dbReference type="ARBA" id="ARBA00007991"/>
    </source>
</evidence>
<dbReference type="InterPro" id="IPR016024">
    <property type="entry name" value="ARM-type_fold"/>
</dbReference>
<name>A0A409YIR3_9AGAR</name>
<dbReference type="PANTHER" id="PTHR12363">
    <property type="entry name" value="TRANSPORTIN 3 AND IMPORTIN 13"/>
    <property type="match status" value="1"/>
</dbReference>
<dbReference type="InterPro" id="IPR040520">
    <property type="entry name" value="Importin_rep_3"/>
</dbReference>
<dbReference type="STRING" id="181874.A0A409YIR3"/>
<protein>
    <recommendedName>
        <fullName evidence="6">Exportin-1/Importin-beta-like domain-containing protein</fullName>
    </recommendedName>
</protein>
<evidence type="ECO:0000313" key="7">
    <source>
        <dbReference type="EMBL" id="PPR02897.1"/>
    </source>
</evidence>
<dbReference type="GO" id="GO:0005737">
    <property type="term" value="C:cytoplasm"/>
    <property type="evidence" value="ECO:0007669"/>
    <property type="project" value="TreeGrafter"/>
</dbReference>
<dbReference type="InterPro" id="IPR013598">
    <property type="entry name" value="Exportin-1/Importin-b-like"/>
</dbReference>
<dbReference type="InParanoid" id="A0A409YIR3"/>
<dbReference type="Pfam" id="PF08389">
    <property type="entry name" value="Xpo1"/>
    <property type="match status" value="1"/>
</dbReference>
<comment type="caution">
    <text evidence="7">The sequence shown here is derived from an EMBL/GenBank/DDBJ whole genome shotgun (WGS) entry which is preliminary data.</text>
</comment>
<dbReference type="PANTHER" id="PTHR12363:SF33">
    <property type="entry name" value="IMPORTIN-13"/>
    <property type="match status" value="1"/>
</dbReference>
<dbReference type="FunCoup" id="A0A409YIR3">
    <property type="interactions" value="180"/>
</dbReference>
<evidence type="ECO:0000256" key="4">
    <source>
        <dbReference type="ARBA" id="ARBA00022737"/>
    </source>
</evidence>
<comment type="subcellular location">
    <subcellularLocation>
        <location evidence="1">Nucleus</location>
    </subcellularLocation>
</comment>
<keyword evidence="4" id="KW-0677">Repeat</keyword>
<dbReference type="InterPro" id="IPR051345">
    <property type="entry name" value="Importin_beta-like_NTR"/>
</dbReference>
<keyword evidence="3" id="KW-0813">Transport</keyword>